<dbReference type="Gene3D" id="1.10.287.1120">
    <property type="entry name" value="Bipartite methylase S protein"/>
    <property type="match status" value="1"/>
</dbReference>
<organism evidence="5 6">
    <name type="scientific">Algoriphagus machipongonensis</name>
    <dbReference type="NCBI Taxonomy" id="388413"/>
    <lineage>
        <taxon>Bacteria</taxon>
        <taxon>Pseudomonadati</taxon>
        <taxon>Bacteroidota</taxon>
        <taxon>Cytophagia</taxon>
        <taxon>Cytophagales</taxon>
        <taxon>Cyclobacteriaceae</taxon>
        <taxon>Algoriphagus</taxon>
    </lineage>
</organism>
<dbReference type="GO" id="GO:0005840">
    <property type="term" value="C:ribosome"/>
    <property type="evidence" value="ECO:0007669"/>
    <property type="project" value="UniProtKB-KW"/>
</dbReference>
<keyword evidence="5" id="KW-0689">Ribosomal protein</keyword>
<dbReference type="EMBL" id="CM001023">
    <property type="protein sequence ID" value="EAZ83048.1"/>
    <property type="molecule type" value="Genomic_DNA"/>
</dbReference>
<protein>
    <submittedName>
        <fullName evidence="5">Ribosomal protein L10</fullName>
    </submittedName>
</protein>
<accession>A3HT80</accession>
<sequence length="384" mass="43703">MELGMPIIQKVNALTLKDWVEKPLKQIAPLQRGFDLPSTHLASGKYPVVYSNGIGNYHNKYMVKAPGIVTGRSGTIGKVMYLGKDFWPHNTSLWVTNFHGNDTKFIYYLYLFIGLERFSTGSGVPTLNRNDVHDFRVSLPPFHEQQGIAQVLSDTDKLIKFLEKKIEKKKLIKKGVMQALLTPKEGWEVKKLGEIANITKLAGFEYSNYFNSYKDRGEVIVLRGTNITANKLDLSDIKTIPRKTSDFLKRSKLYCGDLVFAYVGTIGPVYLVKENNRFHLGPNTSKISASNLLNSEFLFHYFTSWYIQDEIVEHTSIGAQPSLSMSKIRSFNINLPNLEEQVEIARVLTAFDNEIKDLTKLLQKYGHLRQGMMQQLLTGKIRLV</sequence>
<dbReference type="OrthoDB" id="667970at2"/>
<dbReference type="Gene3D" id="3.90.220.20">
    <property type="entry name" value="DNA methylase specificity domains"/>
    <property type="match status" value="2"/>
</dbReference>
<dbReference type="GO" id="GO:0009307">
    <property type="term" value="P:DNA restriction-modification system"/>
    <property type="evidence" value="ECO:0007669"/>
    <property type="project" value="UniProtKB-KW"/>
</dbReference>
<feature type="domain" description="Type I restriction modification DNA specificity" evidence="4">
    <location>
        <begin position="185"/>
        <end position="356"/>
    </location>
</feature>
<dbReference type="InterPro" id="IPR000055">
    <property type="entry name" value="Restrct_endonuc_typeI_TRD"/>
</dbReference>
<reference evidence="5 6" key="1">
    <citation type="journal article" date="2011" name="J. Bacteriol.">
        <title>Complete genome sequence of Algoriphagus sp. PR1, bacterial prey of a colony-forming choanoflagellate.</title>
        <authorList>
            <person name="Alegado R.A."/>
            <person name="Ferriera S."/>
            <person name="Nusbaum C."/>
            <person name="Young S.K."/>
            <person name="Zeng Q."/>
            <person name="Imamovic A."/>
            <person name="Fairclough S.R."/>
            <person name="King N."/>
        </authorList>
    </citation>
    <scope>NUCLEOTIDE SEQUENCE [LARGE SCALE GENOMIC DNA]</scope>
    <source>
        <strain evidence="5 6">PR1</strain>
    </source>
</reference>
<dbReference type="RefSeq" id="WP_008200988.1">
    <property type="nucleotide sequence ID" value="NZ_CM001023.1"/>
</dbReference>
<evidence type="ECO:0000256" key="2">
    <source>
        <dbReference type="ARBA" id="ARBA00022747"/>
    </source>
</evidence>
<evidence type="ECO:0000259" key="4">
    <source>
        <dbReference type="Pfam" id="PF01420"/>
    </source>
</evidence>
<feature type="domain" description="Type I restriction modification DNA specificity" evidence="4">
    <location>
        <begin position="17"/>
        <end position="167"/>
    </location>
</feature>
<dbReference type="InterPro" id="IPR044946">
    <property type="entry name" value="Restrct_endonuc_typeI_TRD_sf"/>
</dbReference>
<dbReference type="InterPro" id="IPR052021">
    <property type="entry name" value="Type-I_RS_S_subunit"/>
</dbReference>
<evidence type="ECO:0000256" key="3">
    <source>
        <dbReference type="ARBA" id="ARBA00023125"/>
    </source>
</evidence>
<dbReference type="SUPFAM" id="SSF116734">
    <property type="entry name" value="DNA methylase specificity domain"/>
    <property type="match status" value="2"/>
</dbReference>
<evidence type="ECO:0000256" key="1">
    <source>
        <dbReference type="ARBA" id="ARBA00010923"/>
    </source>
</evidence>
<evidence type="ECO:0000313" key="6">
    <source>
        <dbReference type="Proteomes" id="UP000003919"/>
    </source>
</evidence>
<dbReference type="eggNOG" id="COG0732">
    <property type="taxonomic scope" value="Bacteria"/>
</dbReference>
<name>A3HT80_9BACT</name>
<dbReference type="GO" id="GO:0003677">
    <property type="term" value="F:DNA binding"/>
    <property type="evidence" value="ECO:0007669"/>
    <property type="project" value="UniProtKB-KW"/>
</dbReference>
<keyword evidence="2" id="KW-0680">Restriction system</keyword>
<comment type="similarity">
    <text evidence="1">Belongs to the type-I restriction system S methylase family.</text>
</comment>
<dbReference type="AlphaFoldDB" id="A3HT80"/>
<dbReference type="HOGENOM" id="CLU_021095_0_1_10"/>
<dbReference type="Pfam" id="PF01420">
    <property type="entry name" value="Methylase_S"/>
    <property type="match status" value="2"/>
</dbReference>
<keyword evidence="6" id="KW-1185">Reference proteome</keyword>
<dbReference type="Proteomes" id="UP000003919">
    <property type="component" value="Chromosome"/>
</dbReference>
<dbReference type="PANTHER" id="PTHR30408">
    <property type="entry name" value="TYPE-1 RESTRICTION ENZYME ECOKI SPECIFICITY PROTEIN"/>
    <property type="match status" value="1"/>
</dbReference>
<dbReference type="CDD" id="cd17267">
    <property type="entry name" value="RMtype1_S_EcoAO83I-TRD1-CR1_like"/>
    <property type="match status" value="1"/>
</dbReference>
<proteinExistence type="inferred from homology"/>
<dbReference type="PANTHER" id="PTHR30408:SF12">
    <property type="entry name" value="TYPE I RESTRICTION ENZYME MJAVIII SPECIFICITY SUBUNIT"/>
    <property type="match status" value="1"/>
</dbReference>
<dbReference type="REBASE" id="29539">
    <property type="entry name" value="S.AspPR1ORF12540P"/>
</dbReference>
<gene>
    <name evidence="5" type="ORF">ALPR1_12545</name>
</gene>
<comment type="caution">
    <text evidence="5">The sequence shown here is derived from an EMBL/GenBank/DDBJ whole genome shotgun (WGS) entry which is preliminary data.</text>
</comment>
<dbReference type="STRING" id="388413.ALPR1_12545"/>
<keyword evidence="5" id="KW-0687">Ribonucleoprotein</keyword>
<evidence type="ECO:0000313" key="5">
    <source>
        <dbReference type="EMBL" id="EAZ83048.1"/>
    </source>
</evidence>
<dbReference type="EMBL" id="AAXU02000001">
    <property type="protein sequence ID" value="EAZ83048.1"/>
    <property type="molecule type" value="Genomic_DNA"/>
</dbReference>
<keyword evidence="3" id="KW-0238">DNA-binding</keyword>